<dbReference type="PANTHER" id="PTHR43065:SF42">
    <property type="entry name" value="TWO-COMPONENT SENSOR PPRA"/>
    <property type="match status" value="1"/>
</dbReference>
<dbReference type="InterPro" id="IPR003594">
    <property type="entry name" value="HATPase_dom"/>
</dbReference>
<dbReference type="InterPro" id="IPR003661">
    <property type="entry name" value="HisK_dim/P_dom"/>
</dbReference>
<dbReference type="Proteomes" id="UP000322077">
    <property type="component" value="Unassembled WGS sequence"/>
</dbReference>
<dbReference type="PANTHER" id="PTHR43065">
    <property type="entry name" value="SENSOR HISTIDINE KINASE"/>
    <property type="match status" value="1"/>
</dbReference>
<dbReference type="Gene3D" id="3.30.565.10">
    <property type="entry name" value="Histidine kinase-like ATPase, C-terminal domain"/>
    <property type="match status" value="1"/>
</dbReference>
<dbReference type="InterPro" id="IPR036890">
    <property type="entry name" value="HATPase_C_sf"/>
</dbReference>
<dbReference type="InterPro" id="IPR005467">
    <property type="entry name" value="His_kinase_dom"/>
</dbReference>
<evidence type="ECO:0000256" key="3">
    <source>
        <dbReference type="ARBA" id="ARBA00022553"/>
    </source>
</evidence>
<evidence type="ECO:0000256" key="1">
    <source>
        <dbReference type="ARBA" id="ARBA00000085"/>
    </source>
</evidence>
<dbReference type="CDD" id="cd18161">
    <property type="entry name" value="REC_hyHK_blue-like"/>
    <property type="match status" value="1"/>
</dbReference>
<dbReference type="InterPro" id="IPR011006">
    <property type="entry name" value="CheY-like_superfamily"/>
</dbReference>
<dbReference type="AlphaFoldDB" id="A0A5D9C9R8"/>
<proteinExistence type="predicted"/>
<dbReference type="EMBL" id="VTOU01000002">
    <property type="protein sequence ID" value="TZG28146.1"/>
    <property type="molecule type" value="Genomic_DNA"/>
</dbReference>
<comment type="catalytic activity">
    <reaction evidence="1">
        <text>ATP + protein L-histidine = ADP + protein N-phospho-L-histidine.</text>
        <dbReference type="EC" id="2.7.13.3"/>
    </reaction>
</comment>
<dbReference type="PROSITE" id="PS50109">
    <property type="entry name" value="HIS_KIN"/>
    <property type="match status" value="1"/>
</dbReference>
<dbReference type="SMART" id="SM00387">
    <property type="entry name" value="HATPase_c"/>
    <property type="match status" value="1"/>
</dbReference>
<dbReference type="SUPFAM" id="SSF47384">
    <property type="entry name" value="Homodimeric domain of signal transducing histidine kinase"/>
    <property type="match status" value="1"/>
</dbReference>
<evidence type="ECO:0000259" key="8">
    <source>
        <dbReference type="PROSITE" id="PS50109"/>
    </source>
</evidence>
<name>A0A5D9C9R8_9SPHN</name>
<feature type="domain" description="PAC" evidence="10">
    <location>
        <begin position="97"/>
        <end position="150"/>
    </location>
</feature>
<protein>
    <recommendedName>
        <fullName evidence="2">histidine kinase</fullName>
        <ecNumber evidence="2">2.7.13.3</ecNumber>
    </recommendedName>
</protein>
<feature type="domain" description="Histidine kinase" evidence="8">
    <location>
        <begin position="485"/>
        <end position="710"/>
    </location>
</feature>
<dbReference type="SMART" id="SM00388">
    <property type="entry name" value="HisKA"/>
    <property type="match status" value="1"/>
</dbReference>
<evidence type="ECO:0000256" key="5">
    <source>
        <dbReference type="ARBA" id="ARBA00022777"/>
    </source>
</evidence>
<dbReference type="CDD" id="cd00082">
    <property type="entry name" value="HisKA"/>
    <property type="match status" value="1"/>
</dbReference>
<keyword evidence="4" id="KW-0808">Transferase</keyword>
<dbReference type="EC" id="2.7.13.3" evidence="2"/>
<dbReference type="Pfam" id="PF02518">
    <property type="entry name" value="HATPase_c"/>
    <property type="match status" value="1"/>
</dbReference>
<dbReference type="Pfam" id="PF00512">
    <property type="entry name" value="HisKA"/>
    <property type="match status" value="1"/>
</dbReference>
<dbReference type="InterPro" id="IPR003018">
    <property type="entry name" value="GAF"/>
</dbReference>
<evidence type="ECO:0000256" key="6">
    <source>
        <dbReference type="PROSITE-ProRule" id="PRU00169"/>
    </source>
</evidence>
<evidence type="ECO:0000259" key="9">
    <source>
        <dbReference type="PROSITE" id="PS50110"/>
    </source>
</evidence>
<dbReference type="Gene3D" id="1.10.287.130">
    <property type="match status" value="1"/>
</dbReference>
<dbReference type="Gene3D" id="3.30.450.40">
    <property type="match status" value="1"/>
</dbReference>
<evidence type="ECO:0000313" key="11">
    <source>
        <dbReference type="EMBL" id="TZG28146.1"/>
    </source>
</evidence>
<dbReference type="CDD" id="cd16919">
    <property type="entry name" value="HATPase_CckA-like"/>
    <property type="match status" value="1"/>
</dbReference>
<keyword evidence="12" id="KW-1185">Reference proteome</keyword>
<dbReference type="PROSITE" id="PS50113">
    <property type="entry name" value="PAC"/>
    <property type="match status" value="1"/>
</dbReference>
<evidence type="ECO:0000313" key="12">
    <source>
        <dbReference type="Proteomes" id="UP000322077"/>
    </source>
</evidence>
<gene>
    <name evidence="11" type="ORF">FYJ91_09980</name>
</gene>
<dbReference type="Pfam" id="PF00072">
    <property type="entry name" value="Response_reg"/>
    <property type="match status" value="1"/>
</dbReference>
<dbReference type="PROSITE" id="PS50110">
    <property type="entry name" value="RESPONSE_REGULATORY"/>
    <property type="match status" value="1"/>
</dbReference>
<dbReference type="GO" id="GO:0000155">
    <property type="term" value="F:phosphorelay sensor kinase activity"/>
    <property type="evidence" value="ECO:0007669"/>
    <property type="project" value="InterPro"/>
</dbReference>
<dbReference type="PRINTS" id="PR00344">
    <property type="entry name" value="BCTRLSENSOR"/>
</dbReference>
<comment type="caution">
    <text evidence="11">The sequence shown here is derived from an EMBL/GenBank/DDBJ whole genome shotgun (WGS) entry which is preliminary data.</text>
</comment>
<dbReference type="Gene3D" id="3.30.450.20">
    <property type="entry name" value="PAS domain"/>
    <property type="match status" value="2"/>
</dbReference>
<dbReference type="InterPro" id="IPR013656">
    <property type="entry name" value="PAS_4"/>
</dbReference>
<dbReference type="Pfam" id="PF08448">
    <property type="entry name" value="PAS_4"/>
    <property type="match status" value="1"/>
</dbReference>
<accession>A0A5D9C9R8</accession>
<dbReference type="InterPro" id="IPR004358">
    <property type="entry name" value="Sig_transdc_His_kin-like_C"/>
</dbReference>
<dbReference type="SMART" id="SM00448">
    <property type="entry name" value="REC"/>
    <property type="match status" value="1"/>
</dbReference>
<sequence>MGDRIAAFDWSASLGPIEAWPQSLRTIVAFVVHSPVPIVMLWGDDGIMLYNDGYSVFAGDRHPVLLGSKVREGWDEVADFNDNVMKVGLAGGTLAYRDFILTLNRTGEFEDVYLDLDYSPIYDDEGVPAGVLAIVIEITDKVKAERQLLADGNRLRFLDALNSATAISRDADEILDITTRMTGQHMGVSICSYADMDADELGFRVRGGWAAPGSGSAIGHHVLADFGKEAVTELSAGRPQIVNDRTELGPRSAATYEALGINATLCVPLVKEGRLIALMAVHRAQAHPWSDAELALIREVAERSWAHIERVGAEAELRETAESLRHLNETLEARVAERAAQLQQSEATVRTVFENSFMAQGLLTPEGQILYLNATALSAIDAKLDDVAGRDYWDTPWYSGTPEMMDKVRDAVARVAAGESVQFTMPLHLPGGERVYEFSMRPAFDPAGRIVALVPEAVEVTARVRAEDALRQAQKMEAVGQLTGGLAHDFNNLLAAISGNLELLEKRIDQGRVAGLQRYIDNAQGGARRAAALTQRLLAFSRRQTLDPKPTDVNRLILGMEDLVHRSIGPLNELEIVGAAGLWTTRIDAPQLENALLNLCINARDAMAPNGGRITIETANKWLDDRASMERDMAPGQYISICVSDTGTGMDGETMARAFDPFFTTKPLGEGTGLGLSMVYGFARQSGGQVRIYSEVGRGTNMCIYLPRHHGTAEEEALAHGHETDHGDGERVLVIDDEPAIRALVVEVLEDAGYVAIEAPDGASGLQILSTDQRIDLLITDVGLPGGMNGRQVADAARVYRSALKVLFITGFAENAAVGNGLLAPGMEVITKPFAMNALSNKIRDLMER</sequence>
<dbReference type="SMART" id="SM00065">
    <property type="entry name" value="GAF"/>
    <property type="match status" value="1"/>
</dbReference>
<dbReference type="InterPro" id="IPR001789">
    <property type="entry name" value="Sig_transdc_resp-reg_receiver"/>
</dbReference>
<dbReference type="InterPro" id="IPR035965">
    <property type="entry name" value="PAS-like_dom_sf"/>
</dbReference>
<keyword evidence="5" id="KW-0418">Kinase</keyword>
<dbReference type="InterPro" id="IPR029016">
    <property type="entry name" value="GAF-like_dom_sf"/>
</dbReference>
<organism evidence="11 12">
    <name type="scientific">Sphingomonas montanisoli</name>
    <dbReference type="NCBI Taxonomy" id="2606412"/>
    <lineage>
        <taxon>Bacteria</taxon>
        <taxon>Pseudomonadati</taxon>
        <taxon>Pseudomonadota</taxon>
        <taxon>Alphaproteobacteria</taxon>
        <taxon>Sphingomonadales</taxon>
        <taxon>Sphingomonadaceae</taxon>
        <taxon>Sphingomonas</taxon>
    </lineage>
</organism>
<evidence type="ECO:0000259" key="10">
    <source>
        <dbReference type="PROSITE" id="PS50113"/>
    </source>
</evidence>
<evidence type="ECO:0000256" key="2">
    <source>
        <dbReference type="ARBA" id="ARBA00012438"/>
    </source>
</evidence>
<feature type="modified residue" description="4-aspartylphosphate" evidence="6">
    <location>
        <position position="781"/>
    </location>
</feature>
<dbReference type="Gene3D" id="3.40.50.2300">
    <property type="match status" value="1"/>
</dbReference>
<evidence type="ECO:0000256" key="7">
    <source>
        <dbReference type="SAM" id="Coils"/>
    </source>
</evidence>
<dbReference type="SUPFAM" id="SSF52172">
    <property type="entry name" value="CheY-like"/>
    <property type="match status" value="1"/>
</dbReference>
<dbReference type="SUPFAM" id="SSF55874">
    <property type="entry name" value="ATPase domain of HSP90 chaperone/DNA topoisomerase II/histidine kinase"/>
    <property type="match status" value="1"/>
</dbReference>
<dbReference type="SUPFAM" id="SSF55781">
    <property type="entry name" value="GAF domain-like"/>
    <property type="match status" value="1"/>
</dbReference>
<keyword evidence="3 6" id="KW-0597">Phosphoprotein</keyword>
<dbReference type="CDD" id="cd00130">
    <property type="entry name" value="PAS"/>
    <property type="match status" value="1"/>
</dbReference>
<dbReference type="SUPFAM" id="SSF55785">
    <property type="entry name" value="PYP-like sensor domain (PAS domain)"/>
    <property type="match status" value="1"/>
</dbReference>
<reference evidence="11 12" key="1">
    <citation type="submission" date="2019-08" db="EMBL/GenBank/DDBJ databases">
        <authorList>
            <person name="Wang G."/>
            <person name="Xu Z."/>
        </authorList>
    </citation>
    <scope>NUCLEOTIDE SEQUENCE [LARGE SCALE GENOMIC DNA]</scope>
    <source>
        <strain evidence="11 12">ZX</strain>
    </source>
</reference>
<evidence type="ECO:0000256" key="4">
    <source>
        <dbReference type="ARBA" id="ARBA00022679"/>
    </source>
</evidence>
<keyword evidence="7" id="KW-0175">Coiled coil</keyword>
<dbReference type="InterPro" id="IPR000014">
    <property type="entry name" value="PAS"/>
</dbReference>
<feature type="domain" description="Response regulatory" evidence="9">
    <location>
        <begin position="731"/>
        <end position="847"/>
    </location>
</feature>
<dbReference type="Pfam" id="PF01590">
    <property type="entry name" value="GAF"/>
    <property type="match status" value="1"/>
</dbReference>
<feature type="coiled-coil region" evidence="7">
    <location>
        <begin position="314"/>
        <end position="348"/>
    </location>
</feature>
<dbReference type="InterPro" id="IPR036097">
    <property type="entry name" value="HisK_dim/P_sf"/>
</dbReference>
<dbReference type="InterPro" id="IPR000700">
    <property type="entry name" value="PAS-assoc_C"/>
</dbReference>